<keyword evidence="2" id="KW-1185">Reference proteome</keyword>
<dbReference type="Proteomes" id="UP000789375">
    <property type="component" value="Unassembled WGS sequence"/>
</dbReference>
<comment type="caution">
    <text evidence="1">The sequence shown here is derived from an EMBL/GenBank/DDBJ whole genome shotgun (WGS) entry which is preliminary data.</text>
</comment>
<dbReference type="EMBL" id="CAJVPP010019042">
    <property type="protein sequence ID" value="CAG8737019.1"/>
    <property type="molecule type" value="Genomic_DNA"/>
</dbReference>
<evidence type="ECO:0000313" key="2">
    <source>
        <dbReference type="Proteomes" id="UP000789375"/>
    </source>
</evidence>
<sequence length="105" mass="11759">MAPETKPTEKIHQIAAPSKHSEIITTGRTTPKSQCLLTDGTNITSTEQITHNQRSDLDFIRTNIGKSTLRRKDNLFLDHSSHSTNFIFDTSTTDADATYTSKECF</sequence>
<organism evidence="1 2">
    <name type="scientific">Funneliformis mosseae</name>
    <name type="common">Endomycorrhizal fungus</name>
    <name type="synonym">Glomus mosseae</name>
    <dbReference type="NCBI Taxonomy" id="27381"/>
    <lineage>
        <taxon>Eukaryota</taxon>
        <taxon>Fungi</taxon>
        <taxon>Fungi incertae sedis</taxon>
        <taxon>Mucoromycota</taxon>
        <taxon>Glomeromycotina</taxon>
        <taxon>Glomeromycetes</taxon>
        <taxon>Glomerales</taxon>
        <taxon>Glomeraceae</taxon>
        <taxon>Funneliformis</taxon>
    </lineage>
</organism>
<feature type="non-terminal residue" evidence="1">
    <location>
        <position position="105"/>
    </location>
</feature>
<accession>A0A9N9IHX7</accession>
<protein>
    <submittedName>
        <fullName evidence="1">6774_t:CDS:1</fullName>
    </submittedName>
</protein>
<dbReference type="AlphaFoldDB" id="A0A9N9IHX7"/>
<gene>
    <name evidence="1" type="ORF">FMOSSE_LOCUS15942</name>
</gene>
<reference evidence="1" key="1">
    <citation type="submission" date="2021-06" db="EMBL/GenBank/DDBJ databases">
        <authorList>
            <person name="Kallberg Y."/>
            <person name="Tangrot J."/>
            <person name="Rosling A."/>
        </authorList>
    </citation>
    <scope>NUCLEOTIDE SEQUENCE</scope>
    <source>
        <strain evidence="1">87-6 pot B 2015</strain>
    </source>
</reference>
<evidence type="ECO:0000313" key="1">
    <source>
        <dbReference type="EMBL" id="CAG8737019.1"/>
    </source>
</evidence>
<proteinExistence type="predicted"/>
<name>A0A9N9IHX7_FUNMO</name>